<keyword evidence="4" id="KW-0457">Lysine biosynthesis</keyword>
<gene>
    <name evidence="6" type="ORF">ACFSBW_03410</name>
</gene>
<dbReference type="SUPFAM" id="SSF51161">
    <property type="entry name" value="Trimeric LpxA-like enzymes"/>
    <property type="match status" value="1"/>
</dbReference>
<dbReference type="Gene3D" id="2.160.10.10">
    <property type="entry name" value="Hexapeptide repeat proteins"/>
    <property type="match status" value="1"/>
</dbReference>
<dbReference type="InterPro" id="IPR050179">
    <property type="entry name" value="Trans_hexapeptide_repeat"/>
</dbReference>
<evidence type="ECO:0000256" key="3">
    <source>
        <dbReference type="ARBA" id="ARBA00022915"/>
    </source>
</evidence>
<protein>
    <submittedName>
        <fullName evidence="6">DapH/DapD/GlmU-related protein</fullName>
    </submittedName>
</protein>
<feature type="region of interest" description="Disordered" evidence="5">
    <location>
        <begin position="1"/>
        <end position="28"/>
    </location>
</feature>
<proteinExistence type="predicted"/>
<evidence type="ECO:0000313" key="6">
    <source>
        <dbReference type="EMBL" id="MFD1640924.1"/>
    </source>
</evidence>
<evidence type="ECO:0000256" key="4">
    <source>
        <dbReference type="ARBA" id="ARBA00023154"/>
    </source>
</evidence>
<comment type="caution">
    <text evidence="6">The sequence shown here is derived from an EMBL/GenBank/DDBJ whole genome shotgun (WGS) entry which is preliminary data.</text>
</comment>
<name>A0ABD6D3W9_9EURY</name>
<reference evidence="6 7" key="1">
    <citation type="journal article" date="2019" name="Int. J. Syst. Evol. Microbiol.">
        <title>The Global Catalogue of Microorganisms (GCM) 10K type strain sequencing project: providing services to taxonomists for standard genome sequencing and annotation.</title>
        <authorList>
            <consortium name="The Broad Institute Genomics Platform"/>
            <consortium name="The Broad Institute Genome Sequencing Center for Infectious Disease"/>
            <person name="Wu L."/>
            <person name="Ma J."/>
        </authorList>
    </citation>
    <scope>NUCLEOTIDE SEQUENCE [LARGE SCALE GENOMIC DNA]</scope>
    <source>
        <strain evidence="6 7">CGMCC 1.10593</strain>
    </source>
</reference>
<dbReference type="InterPro" id="IPR001451">
    <property type="entry name" value="Hexapep"/>
</dbReference>
<dbReference type="InterPro" id="IPR011004">
    <property type="entry name" value="Trimer_LpxA-like_sf"/>
</dbReference>
<dbReference type="RefSeq" id="WP_256394615.1">
    <property type="nucleotide sequence ID" value="NZ_JANHDJ010000001.1"/>
</dbReference>
<accession>A0ABD6D3W9</accession>
<sequence length="186" mass="19347">MQNNELSDVTVGHSYSPESTSPDIGTDPTFRGGTVVYNDVQIGDHISTGHNVLIREKTEIGDDVVVGTNSVIDGHSTIGSNVSMQTSVYVPKQSTILDRVFIGPGAVLTNDTSPVREDVDLEGPTIMPDVSIGANATILPGVTIGERSFVAAGATVTSDVPPDTLAIGTPAEHRELPARLAGGNDL</sequence>
<dbReference type="Proteomes" id="UP001597052">
    <property type="component" value="Unassembled WGS sequence"/>
</dbReference>
<dbReference type="GO" id="GO:0009085">
    <property type="term" value="P:lysine biosynthetic process"/>
    <property type="evidence" value="ECO:0007669"/>
    <property type="project" value="UniProtKB-KW"/>
</dbReference>
<dbReference type="InterPro" id="IPR018357">
    <property type="entry name" value="Hexapep_transf_CS"/>
</dbReference>
<dbReference type="PANTHER" id="PTHR43300">
    <property type="entry name" value="ACETYLTRANSFERASE"/>
    <property type="match status" value="1"/>
</dbReference>
<dbReference type="GO" id="GO:0019877">
    <property type="term" value="P:diaminopimelate biosynthetic process"/>
    <property type="evidence" value="ECO:0007669"/>
    <property type="project" value="UniProtKB-KW"/>
</dbReference>
<evidence type="ECO:0000313" key="7">
    <source>
        <dbReference type="Proteomes" id="UP001597052"/>
    </source>
</evidence>
<evidence type="ECO:0000256" key="5">
    <source>
        <dbReference type="SAM" id="MobiDB-lite"/>
    </source>
</evidence>
<keyword evidence="3" id="KW-0220">Diaminopimelate biosynthesis</keyword>
<organism evidence="6 7">
    <name type="scientific">Halohasta litorea</name>
    <dbReference type="NCBI Taxonomy" id="869891"/>
    <lineage>
        <taxon>Archaea</taxon>
        <taxon>Methanobacteriati</taxon>
        <taxon>Methanobacteriota</taxon>
        <taxon>Stenosarchaea group</taxon>
        <taxon>Halobacteria</taxon>
        <taxon>Halobacteriales</taxon>
        <taxon>Haloferacaceae</taxon>
        <taxon>Halohasta</taxon>
    </lineage>
</organism>
<dbReference type="EMBL" id="JBHUDM010000001">
    <property type="protein sequence ID" value="MFD1640924.1"/>
    <property type="molecule type" value="Genomic_DNA"/>
</dbReference>
<keyword evidence="2" id="KW-0808">Transferase</keyword>
<dbReference type="CDD" id="cd03358">
    <property type="entry name" value="LbH_WxcM_N_like"/>
    <property type="match status" value="1"/>
</dbReference>
<dbReference type="Pfam" id="PF00132">
    <property type="entry name" value="Hexapep"/>
    <property type="match status" value="1"/>
</dbReference>
<keyword evidence="1" id="KW-0028">Amino-acid biosynthesis</keyword>
<evidence type="ECO:0000256" key="2">
    <source>
        <dbReference type="ARBA" id="ARBA00022679"/>
    </source>
</evidence>
<dbReference type="PANTHER" id="PTHR43300:SF10">
    <property type="entry name" value="2,3,4,5-TETRAHYDROPYRIDINE-2,6-DICARBOXYLATE N-ACETYLTRANSFERASE"/>
    <property type="match status" value="1"/>
</dbReference>
<evidence type="ECO:0000256" key="1">
    <source>
        <dbReference type="ARBA" id="ARBA00022605"/>
    </source>
</evidence>
<dbReference type="GO" id="GO:0016740">
    <property type="term" value="F:transferase activity"/>
    <property type="evidence" value="ECO:0007669"/>
    <property type="project" value="UniProtKB-KW"/>
</dbReference>
<keyword evidence="7" id="KW-1185">Reference proteome</keyword>
<dbReference type="PROSITE" id="PS00101">
    <property type="entry name" value="HEXAPEP_TRANSFERASES"/>
    <property type="match status" value="1"/>
</dbReference>
<dbReference type="AlphaFoldDB" id="A0ABD6D3W9"/>